<proteinExistence type="inferred from homology"/>
<dbReference type="EC" id="2.1.1.214" evidence="9"/>
<dbReference type="InterPro" id="IPR029063">
    <property type="entry name" value="SAM-dependent_MTases_sf"/>
</dbReference>
<dbReference type="InterPro" id="IPR059073">
    <property type="entry name" value="TRMT11_N"/>
</dbReference>
<dbReference type="Gene3D" id="3.40.50.150">
    <property type="entry name" value="Vaccinia Virus protein VP39"/>
    <property type="match status" value="1"/>
</dbReference>
<dbReference type="PRINTS" id="PR00507">
    <property type="entry name" value="N12N6MTFRASE"/>
</dbReference>
<keyword evidence="7 10" id="KW-0819">tRNA processing</keyword>
<keyword evidence="4 10" id="KW-0489">Methyltransferase</keyword>
<keyword evidence="2" id="KW-0963">Cytoplasm</keyword>
<dbReference type="InterPro" id="IPR000241">
    <property type="entry name" value="RlmKL-like_Mtase"/>
</dbReference>
<reference evidence="14 15" key="1">
    <citation type="submission" date="2023-09" db="EMBL/GenBank/DDBJ databases">
        <title>Multi-omics analysis of a traditional fermented food reveals byproduct-associated fungal strains for waste-to-food upcycling.</title>
        <authorList>
            <consortium name="Lawrence Berkeley National Laboratory"/>
            <person name="Rekdal V.M."/>
            <person name="Villalobos-Escobedo J.M."/>
            <person name="Rodriguez-Valeron N."/>
            <person name="Garcia M.O."/>
            <person name="Vasquez D.P."/>
            <person name="Damayanti I."/>
            <person name="Sorensen P.M."/>
            <person name="Baidoo E.E."/>
            <person name="De Carvalho A.C."/>
            <person name="Riley R."/>
            <person name="Lipzen A."/>
            <person name="He G."/>
            <person name="Yan M."/>
            <person name="Haridas S."/>
            <person name="Daum C."/>
            <person name="Yoshinaga Y."/>
            <person name="Ng V."/>
            <person name="Grigoriev I.V."/>
            <person name="Munk R."/>
            <person name="Nuraida L."/>
            <person name="Wijaya C.H."/>
            <person name="Morales P.-C."/>
            <person name="Keasling J.D."/>
        </authorList>
    </citation>
    <scope>NUCLEOTIDE SEQUENCE [LARGE SCALE GENOMIC DNA]</scope>
    <source>
        <strain evidence="14 15">FGSC 2613</strain>
    </source>
</reference>
<comment type="similarity">
    <text evidence="10">Belongs to the class I-like SAM-binding methyltransferase superfamily. TRM11 methyltransferase family.</text>
</comment>
<evidence type="ECO:0000259" key="12">
    <source>
        <dbReference type="Pfam" id="PF01170"/>
    </source>
</evidence>
<dbReference type="Pfam" id="PF01170">
    <property type="entry name" value="UPF0020"/>
    <property type="match status" value="1"/>
</dbReference>
<dbReference type="GO" id="GO:0032259">
    <property type="term" value="P:methylation"/>
    <property type="evidence" value="ECO:0007669"/>
    <property type="project" value="UniProtKB-KW"/>
</dbReference>
<evidence type="ECO:0000256" key="3">
    <source>
        <dbReference type="ARBA" id="ARBA00022555"/>
    </source>
</evidence>
<evidence type="ECO:0000256" key="7">
    <source>
        <dbReference type="ARBA" id="ARBA00022694"/>
    </source>
</evidence>
<dbReference type="PANTHER" id="PTHR13370:SF3">
    <property type="entry name" value="TRNA (GUANINE(10)-N2)-METHYLTRANSFERASE HOMOLOG"/>
    <property type="match status" value="1"/>
</dbReference>
<keyword evidence="15" id="KW-1185">Reference proteome</keyword>
<dbReference type="Pfam" id="PF25904">
    <property type="entry name" value="Tmrp11_N"/>
    <property type="match status" value="1"/>
</dbReference>
<keyword evidence="3 10" id="KW-0820">tRNA-binding</keyword>
<accession>A0ABR3DH50</accession>
<keyword evidence="8 10" id="KW-0694">RNA-binding</keyword>
<evidence type="ECO:0000256" key="11">
    <source>
        <dbReference type="SAM" id="MobiDB-lite"/>
    </source>
</evidence>
<evidence type="ECO:0000256" key="2">
    <source>
        <dbReference type="ARBA" id="ARBA00022490"/>
    </source>
</evidence>
<dbReference type="GO" id="GO:0008168">
    <property type="term" value="F:methyltransferase activity"/>
    <property type="evidence" value="ECO:0007669"/>
    <property type="project" value="UniProtKB-KW"/>
</dbReference>
<dbReference type="InterPro" id="IPR002052">
    <property type="entry name" value="DNA_methylase_N6_adenine_CS"/>
</dbReference>
<dbReference type="PROSITE" id="PS51627">
    <property type="entry name" value="SAM_MT_TRM11"/>
    <property type="match status" value="1"/>
</dbReference>
<dbReference type="InterPro" id="IPR016691">
    <property type="entry name" value="TRMT11"/>
</dbReference>
<evidence type="ECO:0000256" key="4">
    <source>
        <dbReference type="ARBA" id="ARBA00022603"/>
    </source>
</evidence>
<keyword evidence="6 10" id="KW-0949">S-adenosyl-L-methionine</keyword>
<evidence type="ECO:0000259" key="13">
    <source>
        <dbReference type="Pfam" id="PF25904"/>
    </source>
</evidence>
<feature type="domain" description="Ribosomal RNA large subunit methyltransferase K/L-like methyltransferase" evidence="12">
    <location>
        <begin position="201"/>
        <end position="339"/>
    </location>
</feature>
<evidence type="ECO:0000256" key="5">
    <source>
        <dbReference type="ARBA" id="ARBA00022679"/>
    </source>
</evidence>
<evidence type="ECO:0000256" key="8">
    <source>
        <dbReference type="ARBA" id="ARBA00022884"/>
    </source>
</evidence>
<organism evidence="14 15">
    <name type="scientific">Neurospora intermedia</name>
    <dbReference type="NCBI Taxonomy" id="5142"/>
    <lineage>
        <taxon>Eukaryota</taxon>
        <taxon>Fungi</taxon>
        <taxon>Dikarya</taxon>
        <taxon>Ascomycota</taxon>
        <taxon>Pezizomycotina</taxon>
        <taxon>Sordariomycetes</taxon>
        <taxon>Sordariomycetidae</taxon>
        <taxon>Sordariales</taxon>
        <taxon>Sordariaceae</taxon>
        <taxon>Neurospora</taxon>
    </lineage>
</organism>
<evidence type="ECO:0000256" key="9">
    <source>
        <dbReference type="ARBA" id="ARBA00066937"/>
    </source>
</evidence>
<dbReference type="Proteomes" id="UP001451303">
    <property type="component" value="Unassembled WGS sequence"/>
</dbReference>
<dbReference type="PIRSF" id="PIRSF017259">
    <property type="entry name" value="tRNA_mtfrase_TRM11"/>
    <property type="match status" value="1"/>
</dbReference>
<feature type="compositionally biased region" description="Low complexity" evidence="11">
    <location>
        <begin position="300"/>
        <end position="313"/>
    </location>
</feature>
<gene>
    <name evidence="14" type="ORF">QR685DRAFT_520785</name>
</gene>
<dbReference type="PROSITE" id="PS00092">
    <property type="entry name" value="N6_MTASE"/>
    <property type="match status" value="1"/>
</dbReference>
<name>A0ABR3DH50_NEUIN</name>
<dbReference type="PANTHER" id="PTHR13370">
    <property type="entry name" value="RNA METHYLASE-RELATED"/>
    <property type="match status" value="1"/>
</dbReference>
<protein>
    <recommendedName>
        <fullName evidence="9">tRNA (guanine(10)-N(2))-methyltransferase</fullName>
        <ecNumber evidence="9">2.1.1.214</ecNumber>
    </recommendedName>
</protein>
<evidence type="ECO:0000256" key="1">
    <source>
        <dbReference type="ARBA" id="ARBA00004496"/>
    </source>
</evidence>
<comment type="subcellular location">
    <subcellularLocation>
        <location evidence="1">Cytoplasm</location>
    </subcellularLocation>
</comment>
<evidence type="ECO:0000313" key="14">
    <source>
        <dbReference type="EMBL" id="KAL0472006.1"/>
    </source>
</evidence>
<evidence type="ECO:0000256" key="10">
    <source>
        <dbReference type="PROSITE-ProRule" id="PRU00959"/>
    </source>
</evidence>
<evidence type="ECO:0000313" key="15">
    <source>
        <dbReference type="Proteomes" id="UP001451303"/>
    </source>
</evidence>
<keyword evidence="5 10" id="KW-0808">Transferase</keyword>
<evidence type="ECO:0000256" key="6">
    <source>
        <dbReference type="ARBA" id="ARBA00022691"/>
    </source>
</evidence>
<comment type="caution">
    <text evidence="14">The sequence shown here is derived from an EMBL/GenBank/DDBJ whole genome shotgun (WGS) entry which is preliminary data.</text>
</comment>
<sequence length="486" mass="54412">MNSREPYHNSPTILSTMPEMEYLIRFSQSHETFRLPEIEALAIVEGIDLKVISYSLESPFCIVSLPSASAARRLVARSILVISIHELWGHGATLPEVHSSVRSHTEPLWSQYLSCSFKFTIDSYQGSRTNDQKLSIINSFAYLGFAGPIKMRNPDEEFILFEDWPWNSTPLCIPDPKYYYFGRYLGTSSRETLPKKLDLKKRRYISTTSMDAELALVTANIALAAPGKLIYDPFVGTGSFPIACAQFGALTFGSDIDGRSIRGDEKKKTLRGNFEQYGLTQHLGGMFTADLTNTPIRKSALGTSTSASSSPAGQPKSDGVSGRIFDAVVCDPPYGVREGLKVLGVKDPEKCPWVIPKGMEMYKDPDFIPPRKPYSFLLMLDDILQFSAQTLVDGGRLSFWMPTANDQDQEIPVPQHPYMEVVAVCVQDFNKWSRRLITYRRIPNAQVEAAAIKAYEQAKAERAVEEGKTADDLNPFRNAYFKGFKN</sequence>
<dbReference type="SUPFAM" id="SSF53335">
    <property type="entry name" value="S-adenosyl-L-methionine-dependent methyltransferases"/>
    <property type="match status" value="1"/>
</dbReference>
<dbReference type="EMBL" id="JAVLET010000003">
    <property type="protein sequence ID" value="KAL0472006.1"/>
    <property type="molecule type" value="Genomic_DNA"/>
</dbReference>
<feature type="region of interest" description="Disordered" evidence="11">
    <location>
        <begin position="300"/>
        <end position="319"/>
    </location>
</feature>
<feature type="domain" description="tRNA (guanine(10)-N(2))-methyltransferase TRMT11 N-terminal" evidence="13">
    <location>
        <begin position="20"/>
        <end position="190"/>
    </location>
</feature>